<evidence type="ECO:0000313" key="2">
    <source>
        <dbReference type="EMBL" id="KAI7835470.1"/>
    </source>
</evidence>
<protein>
    <submittedName>
        <fullName evidence="2">Uncharacterized protein</fullName>
    </submittedName>
</protein>
<proteinExistence type="predicted"/>
<gene>
    <name evidence="2" type="ORF">COHA_010627</name>
</gene>
<dbReference type="AlphaFoldDB" id="A0AAD5DHD5"/>
<evidence type="ECO:0000256" key="1">
    <source>
        <dbReference type="SAM" id="SignalP"/>
    </source>
</evidence>
<name>A0AAD5DHD5_9CHLO</name>
<feature type="chain" id="PRO_5041928120" evidence="1">
    <location>
        <begin position="23"/>
        <end position="81"/>
    </location>
</feature>
<keyword evidence="3" id="KW-1185">Reference proteome</keyword>
<evidence type="ECO:0000313" key="3">
    <source>
        <dbReference type="Proteomes" id="UP001205105"/>
    </source>
</evidence>
<organism evidence="2 3">
    <name type="scientific">Chlorella ohadii</name>
    <dbReference type="NCBI Taxonomy" id="2649997"/>
    <lineage>
        <taxon>Eukaryota</taxon>
        <taxon>Viridiplantae</taxon>
        <taxon>Chlorophyta</taxon>
        <taxon>core chlorophytes</taxon>
        <taxon>Trebouxiophyceae</taxon>
        <taxon>Chlorellales</taxon>
        <taxon>Chlorellaceae</taxon>
        <taxon>Chlorella clade</taxon>
        <taxon>Chlorella</taxon>
    </lineage>
</organism>
<dbReference type="Proteomes" id="UP001205105">
    <property type="component" value="Unassembled WGS sequence"/>
</dbReference>
<keyword evidence="1" id="KW-0732">Signal</keyword>
<accession>A0AAD5DHD5</accession>
<dbReference type="EMBL" id="JADXDR010000261">
    <property type="protein sequence ID" value="KAI7835470.1"/>
    <property type="molecule type" value="Genomic_DNA"/>
</dbReference>
<sequence length="81" mass="8773">MSDKNLLAAVLNLAGLLALAFAVHEVACSTSPFIPPALDLAASAKKLAASAEATTELATDLARDGWPLWRWWPWERKKGTR</sequence>
<reference evidence="2" key="1">
    <citation type="submission" date="2020-11" db="EMBL/GenBank/DDBJ databases">
        <title>Chlorella ohadii genome sequencing and assembly.</title>
        <authorList>
            <person name="Murik O."/>
            <person name="Treves H."/>
            <person name="Kedem I."/>
            <person name="Shotland Y."/>
            <person name="Kaplan A."/>
        </authorList>
    </citation>
    <scope>NUCLEOTIDE SEQUENCE</scope>
    <source>
        <strain evidence="2">1</strain>
    </source>
</reference>
<feature type="signal peptide" evidence="1">
    <location>
        <begin position="1"/>
        <end position="22"/>
    </location>
</feature>
<comment type="caution">
    <text evidence="2">The sequence shown here is derived from an EMBL/GenBank/DDBJ whole genome shotgun (WGS) entry which is preliminary data.</text>
</comment>